<name>A0AAE9VM88_9GAMM</name>
<keyword evidence="1" id="KW-0812">Transmembrane</keyword>
<dbReference type="Proteomes" id="UP001212189">
    <property type="component" value="Chromosome"/>
</dbReference>
<protein>
    <recommendedName>
        <fullName evidence="4">30S ribosomal protein S3</fullName>
    </recommendedName>
</protein>
<gene>
    <name evidence="2" type="ORF">O6P33_09195</name>
</gene>
<dbReference type="AlphaFoldDB" id="A0AAE9VM88"/>
<proteinExistence type="predicted"/>
<feature type="transmembrane region" description="Helical" evidence="1">
    <location>
        <begin position="6"/>
        <end position="24"/>
    </location>
</feature>
<evidence type="ECO:0000313" key="3">
    <source>
        <dbReference type="Proteomes" id="UP001212189"/>
    </source>
</evidence>
<reference evidence="2 3" key="1">
    <citation type="submission" date="2022-12" db="EMBL/GenBank/DDBJ databases">
        <title>Coexistence and Characterization of a Novel Tigecycline Resistance gene tet(X) variant and blaNDM-1 in a Pseudomonas caeni Isolate of Chicken Origin.</title>
        <authorList>
            <person name="Lu X."/>
            <person name="Zhang L."/>
            <person name="Li R."/>
            <person name="Wang Z."/>
        </authorList>
    </citation>
    <scope>NUCLEOTIDE SEQUENCE [LARGE SCALE GENOMIC DNA]</scope>
    <source>
        <strain evidence="2 3">CE14</strain>
    </source>
</reference>
<keyword evidence="1" id="KW-1133">Transmembrane helix</keyword>
<dbReference type="EMBL" id="CP114976">
    <property type="protein sequence ID" value="WBE24544.1"/>
    <property type="molecule type" value="Genomic_DNA"/>
</dbReference>
<keyword evidence="3" id="KW-1185">Reference proteome</keyword>
<evidence type="ECO:0000256" key="1">
    <source>
        <dbReference type="SAM" id="Phobius"/>
    </source>
</evidence>
<dbReference type="RefSeq" id="WP_269817488.1">
    <property type="nucleotide sequence ID" value="NZ_CP114976.1"/>
</dbReference>
<accession>A0AAE9VM88</accession>
<sequence>MDYFIVAIATLSGLYFHWWLYVNIKRWINRDLALSMAPNDAQKQAYMLQKLAEAKTLKVKKAQLQGWLESAAAQYQPESQQPEAPTAP</sequence>
<organism evidence="2 3">
    <name type="scientific">Denitrificimonas caeni</name>
    <dbReference type="NCBI Taxonomy" id="521720"/>
    <lineage>
        <taxon>Bacteria</taxon>
        <taxon>Pseudomonadati</taxon>
        <taxon>Pseudomonadota</taxon>
        <taxon>Gammaproteobacteria</taxon>
        <taxon>Pseudomonadales</taxon>
        <taxon>Pseudomonadaceae</taxon>
        <taxon>Denitrificimonas</taxon>
    </lineage>
</organism>
<evidence type="ECO:0000313" key="2">
    <source>
        <dbReference type="EMBL" id="WBE24544.1"/>
    </source>
</evidence>
<evidence type="ECO:0008006" key="4">
    <source>
        <dbReference type="Google" id="ProtNLM"/>
    </source>
</evidence>
<keyword evidence="1" id="KW-0472">Membrane</keyword>
<dbReference type="KEGG" id="dce:O6P33_09195"/>